<comment type="similarity">
    <text evidence="2">Belongs to the XFP family.</text>
</comment>
<dbReference type="STRING" id="1617426.TR69_WS6001000842"/>
<dbReference type="Gene3D" id="3.40.50.920">
    <property type="match status" value="1"/>
</dbReference>
<reference evidence="7 8" key="1">
    <citation type="submission" date="2015-02" db="EMBL/GenBank/DDBJ databases">
        <title>Improved understanding of the partial-nitritation anammox process through 23 genomes representing the majority of the microbial community.</title>
        <authorList>
            <person name="Speth D.R."/>
            <person name="In T Zandt M."/>
            <person name="Guerrero Cruz S."/>
            <person name="Jetten M.S."/>
            <person name="Dutilh B.E."/>
        </authorList>
    </citation>
    <scope>NUCLEOTIDE SEQUENCE [LARGE SCALE GENOMIC DNA]</scope>
    <source>
        <strain evidence="7">OLB20</strain>
    </source>
</reference>
<evidence type="ECO:0000259" key="6">
    <source>
        <dbReference type="Pfam" id="PF09364"/>
    </source>
</evidence>
<dbReference type="AlphaFoldDB" id="A0A136LYU3"/>
<dbReference type="GO" id="GO:0050193">
    <property type="term" value="F:phosphoketolase activity"/>
    <property type="evidence" value="ECO:0007669"/>
    <property type="project" value="UniProtKB-EC"/>
</dbReference>
<dbReference type="Pfam" id="PF09363">
    <property type="entry name" value="XFP_C"/>
    <property type="match status" value="1"/>
</dbReference>
<dbReference type="NCBIfam" id="NF003616">
    <property type="entry name" value="PRK05261.1-1"/>
    <property type="match status" value="1"/>
</dbReference>
<dbReference type="InterPro" id="IPR018969">
    <property type="entry name" value="Xul5P/Fru6P_PKetolase_C"/>
</dbReference>
<dbReference type="InterPro" id="IPR009014">
    <property type="entry name" value="Transketo_C/PFOR_II"/>
</dbReference>
<evidence type="ECO:0000259" key="5">
    <source>
        <dbReference type="Pfam" id="PF09363"/>
    </source>
</evidence>
<dbReference type="InterPro" id="IPR029061">
    <property type="entry name" value="THDP-binding"/>
</dbReference>
<dbReference type="PATRIC" id="fig|1617426.3.peg.827"/>
<dbReference type="InterPro" id="IPR018970">
    <property type="entry name" value="Xul5P/Fru6P_PKetolase_N"/>
</dbReference>
<dbReference type="PANTHER" id="PTHR31273">
    <property type="entry name" value="PHOSPHOKETOLASE-RELATED"/>
    <property type="match status" value="1"/>
</dbReference>
<feature type="domain" description="Xylulose 5-phosphate/Fructose 6-phosphate phosphoketolase C-terminal" evidence="5">
    <location>
        <begin position="581"/>
        <end position="785"/>
    </location>
</feature>
<dbReference type="GO" id="GO:0005975">
    <property type="term" value="P:carbohydrate metabolic process"/>
    <property type="evidence" value="ECO:0007669"/>
    <property type="project" value="InterPro"/>
</dbReference>
<dbReference type="PANTHER" id="PTHR31273:SF0">
    <property type="entry name" value="PHOSPHOKETOLASE-RELATED"/>
    <property type="match status" value="1"/>
</dbReference>
<dbReference type="EC" id="4.1.2.9" evidence="7"/>
<dbReference type="Pfam" id="PF09364">
    <property type="entry name" value="XFP_N"/>
    <property type="match status" value="1"/>
</dbReference>
<evidence type="ECO:0000256" key="2">
    <source>
        <dbReference type="ARBA" id="ARBA00005623"/>
    </source>
</evidence>
<dbReference type="PIRSF" id="PIRSF017245">
    <property type="entry name" value="Phosphoketolase"/>
    <property type="match status" value="1"/>
</dbReference>
<keyword evidence="3" id="KW-0786">Thiamine pyrophosphate</keyword>
<evidence type="ECO:0000313" key="8">
    <source>
        <dbReference type="Proteomes" id="UP000070457"/>
    </source>
</evidence>
<dbReference type="InterPro" id="IPR019790">
    <property type="entry name" value="Xul5P/Fru6P_PKetolase_CS"/>
</dbReference>
<evidence type="ECO:0000256" key="4">
    <source>
        <dbReference type="ARBA" id="ARBA00023239"/>
    </source>
</evidence>
<dbReference type="InterPro" id="IPR005593">
    <property type="entry name" value="Xul5P/Fru6P_PKetolase"/>
</dbReference>
<name>A0A136LYU3_9BACT</name>
<evidence type="ECO:0000256" key="1">
    <source>
        <dbReference type="ARBA" id="ARBA00001964"/>
    </source>
</evidence>
<dbReference type="NCBIfam" id="NF003619">
    <property type="entry name" value="PRK05261.1-4"/>
    <property type="match status" value="1"/>
</dbReference>
<comment type="caution">
    <text evidence="7">The sequence shown here is derived from an EMBL/GenBank/DDBJ whole genome shotgun (WGS) entry which is preliminary data.</text>
</comment>
<gene>
    <name evidence="7" type="primary">xpkA</name>
    <name evidence="7" type="ORF">TR69_WS6001000842</name>
</gene>
<evidence type="ECO:0000313" key="7">
    <source>
        <dbReference type="EMBL" id="KXK26821.1"/>
    </source>
</evidence>
<protein>
    <submittedName>
        <fullName evidence="7">Xylulose-5-phosphate phosphoketolase</fullName>
        <ecNumber evidence="7">4.1.2.9</ecNumber>
    </submittedName>
</protein>
<dbReference type="SUPFAM" id="SSF52922">
    <property type="entry name" value="TK C-terminal domain-like"/>
    <property type="match status" value="1"/>
</dbReference>
<dbReference type="Proteomes" id="UP000070457">
    <property type="component" value="Unassembled WGS sequence"/>
</dbReference>
<keyword evidence="4 7" id="KW-0456">Lyase</keyword>
<dbReference type="EMBL" id="JYNZ01000003">
    <property type="protein sequence ID" value="KXK26821.1"/>
    <property type="molecule type" value="Genomic_DNA"/>
</dbReference>
<accession>A0A136LYU3</accession>
<proteinExistence type="inferred from homology"/>
<dbReference type="Gene3D" id="3.40.50.970">
    <property type="match status" value="2"/>
</dbReference>
<organism evidence="7 8">
    <name type="scientific">candidate division WS6 bacterium OLB20</name>
    <dbReference type="NCBI Taxonomy" id="1617426"/>
    <lineage>
        <taxon>Bacteria</taxon>
        <taxon>Candidatus Dojkabacteria</taxon>
    </lineage>
</organism>
<sequence length="786" mass="89175">MTAQPDYVTVEMLVALSKYLRLTNYIGASQLYLKDNFLLEEELRKEHIKERILGHWGTVPGLNFIYACLNIVLQHHRQEMMFIAGPGHGYPALLANLFVEGSLGEYYPEYRHSRSGFEKVIRNFSWPSGFPSHSNPETPGAIHEGGELGYALSTAFGAAFDNHGLIVACVVGDGEAETGPTATAWHSTKFLNPARDGAVLPIVHINQYKISGPTIYGTMTEEELTLLFRGYGYDPVIVSGDMLYEPMLKALDDAVQKIHAIQERARIGNLEDRPRFPVILLVSKKGWTGPKEYKGMPIEDSFRSHGIPLEHVHDDDVQFNILKEWLESYNIRELLDDSFEPIAEIKDLIPDSDLRMGMTKHGNGGRIRRPLELPDLKTLELAIEQPGKTKASNMGKLGEYLRDTLRGNPHTFRVMSPDETESNKMHALFEVTKRGYMWPVPHGSENIGPDGRVMEILSEHTLQGWLQGYLLTGRHGIFISYEAFMMIVASMVDQYVKFLTQMDNISWREPVPSMNIVLTSTAWRQDHNGFSHQNPGFISSVLDDQSNKINVHFPADANMLIATMEECFNSTNVVNVIVTGKRDLPQYMTVAEAREHISRGINRWQWAGNSDTDPDVVFAASGDYATFEALAAIKLLKEHAPELHTRFVNVSELTCFGIGDNNNMSRITLDGFRELFTADREIIYTYHGYPEDIKHLIFNHPDARRFHIRGYSEHGTTTTPFDMQVVNKTDRYHLALEAIDYACAHNNELLARRGEAEEYFKSMLKKHEEYIVQHGVDIPEVREFKL</sequence>
<dbReference type="SUPFAM" id="SSF52518">
    <property type="entry name" value="Thiamin diphosphate-binding fold (THDP-binding)"/>
    <property type="match status" value="2"/>
</dbReference>
<feature type="domain" description="Xylulose 5-phosphate/Fructose 6-phosphate phosphoketolase N-terminal" evidence="6">
    <location>
        <begin position="8"/>
        <end position="366"/>
    </location>
</feature>
<dbReference type="PROSITE" id="PS60002">
    <property type="entry name" value="PHOSPHOKETOLASE_1"/>
    <property type="match status" value="1"/>
</dbReference>
<comment type="cofactor">
    <cofactor evidence="1">
        <name>thiamine diphosphate</name>
        <dbReference type="ChEBI" id="CHEBI:58937"/>
    </cofactor>
</comment>
<evidence type="ECO:0000256" key="3">
    <source>
        <dbReference type="ARBA" id="ARBA00023052"/>
    </source>
</evidence>
<dbReference type="Pfam" id="PF03894">
    <property type="entry name" value="XFP"/>
    <property type="match status" value="1"/>
</dbReference>